<proteinExistence type="predicted"/>
<name>A0A099I8Q5_CLOIN</name>
<dbReference type="Proteomes" id="UP000030008">
    <property type="component" value="Unassembled WGS sequence"/>
</dbReference>
<dbReference type="RefSeq" id="WP_044904625.1">
    <property type="nucleotide sequence ID" value="NZ_JAKNTM010000001.1"/>
</dbReference>
<evidence type="ECO:0000313" key="1">
    <source>
        <dbReference type="EMBL" id="KGJ54090.1"/>
    </source>
</evidence>
<dbReference type="AlphaFoldDB" id="A0A099I8Q5"/>
<dbReference type="EMBL" id="JQIF01000023">
    <property type="protein sequence ID" value="KGJ54090.1"/>
    <property type="molecule type" value="Genomic_DNA"/>
</dbReference>
<organism evidence="1 2">
    <name type="scientific">Clostridium innocuum</name>
    <dbReference type="NCBI Taxonomy" id="1522"/>
    <lineage>
        <taxon>Bacteria</taxon>
        <taxon>Bacillati</taxon>
        <taxon>Bacillota</taxon>
        <taxon>Clostridia</taxon>
        <taxon>Eubacteriales</taxon>
        <taxon>Clostridiaceae</taxon>
        <taxon>Clostridium</taxon>
    </lineage>
</organism>
<gene>
    <name evidence="1" type="ORF">CIAN88_05985</name>
</gene>
<comment type="caution">
    <text evidence="1">The sequence shown here is derived from an EMBL/GenBank/DDBJ whole genome shotgun (WGS) entry which is preliminary data.</text>
</comment>
<reference evidence="1 2" key="1">
    <citation type="submission" date="2014-08" db="EMBL/GenBank/DDBJ databases">
        <title>Clostridium innocuum, an unnegligible vancomycin-resistant pathogen causing extra-intestinal infections.</title>
        <authorList>
            <person name="Feng Y."/>
            <person name="Chiu C.-H."/>
        </authorList>
    </citation>
    <scope>NUCLEOTIDE SEQUENCE [LARGE SCALE GENOMIC DNA]</scope>
    <source>
        <strain evidence="1 2">AN88</strain>
    </source>
</reference>
<accession>A0A099I8Q5</accession>
<evidence type="ECO:0000313" key="2">
    <source>
        <dbReference type="Proteomes" id="UP000030008"/>
    </source>
</evidence>
<sequence>MKKLALIKIDSEEQTMELGIVSGEELNAIEYMTLGYACIEEASKKIGKDIEDIITLILNSQKEEARGKGVKMS</sequence>
<protein>
    <submittedName>
        <fullName evidence="1">Uncharacterized protein</fullName>
    </submittedName>
</protein>